<gene>
    <name evidence="2" type="ORF">EOT05_01805</name>
</gene>
<sequence>MLSHTIKQSFKELITNRYLTVLTVITLVLALGFTSYILINVRPSELQLVTHYTAFGVTHLYRDQWYYLFTFGGFALLVAFLHSTIALKMYLTKGHPLAIMFAWMGIGIIIFAWVTAASIINVWSPV</sequence>
<dbReference type="Proteomes" id="UP000289257">
    <property type="component" value="Unassembled WGS sequence"/>
</dbReference>
<organism evidence="2 3">
    <name type="scientific">Candidatus Microsaccharimonas sossegonensis</name>
    <dbReference type="NCBI Taxonomy" id="2506948"/>
    <lineage>
        <taxon>Bacteria</taxon>
        <taxon>Candidatus Saccharimonadota</taxon>
        <taxon>Candidatus Saccharimonadia</taxon>
        <taxon>Candidatus Saccharimonadales</taxon>
        <taxon>Candidatus Saccharimonadaceae</taxon>
        <taxon>Candidatus Microsaccharimonas</taxon>
    </lineage>
</organism>
<evidence type="ECO:0000313" key="3">
    <source>
        <dbReference type="Proteomes" id="UP000289257"/>
    </source>
</evidence>
<dbReference type="AlphaFoldDB" id="A0A4Q0AH33"/>
<comment type="caution">
    <text evidence="2">The sequence shown here is derived from an EMBL/GenBank/DDBJ whole genome shotgun (WGS) entry which is preliminary data.</text>
</comment>
<feature type="transmembrane region" description="Helical" evidence="1">
    <location>
        <begin position="21"/>
        <end position="39"/>
    </location>
</feature>
<evidence type="ECO:0000313" key="2">
    <source>
        <dbReference type="EMBL" id="RWZ78472.1"/>
    </source>
</evidence>
<dbReference type="EMBL" id="SCKX01000001">
    <property type="protein sequence ID" value="RWZ78472.1"/>
    <property type="molecule type" value="Genomic_DNA"/>
</dbReference>
<keyword evidence="1" id="KW-0472">Membrane</keyword>
<feature type="transmembrane region" description="Helical" evidence="1">
    <location>
        <begin position="99"/>
        <end position="123"/>
    </location>
</feature>
<accession>A0A4Q0AH33</accession>
<evidence type="ECO:0000256" key="1">
    <source>
        <dbReference type="SAM" id="Phobius"/>
    </source>
</evidence>
<name>A0A4Q0AH33_9BACT</name>
<reference evidence="2" key="1">
    <citation type="submission" date="2019-01" db="EMBL/GenBank/DDBJ databases">
        <title>Genomic signatures and co-occurrence patterns of the ultra-small Saccharimodia (Patescibacteria phylum) suggest a symbiotic lifestyle.</title>
        <authorList>
            <person name="Lemos L."/>
            <person name="Medeiros J."/>
            <person name="Andreote F."/>
            <person name="Fernandes G."/>
            <person name="Varani A."/>
            <person name="Oliveira G."/>
            <person name="Pylro V."/>
        </authorList>
    </citation>
    <scope>NUCLEOTIDE SEQUENCE [LARGE SCALE GENOMIC DNA]</scope>
    <source>
        <strain evidence="2">AMD02</strain>
    </source>
</reference>
<keyword evidence="1" id="KW-0812">Transmembrane</keyword>
<proteinExistence type="predicted"/>
<keyword evidence="3" id="KW-1185">Reference proteome</keyword>
<keyword evidence="1" id="KW-1133">Transmembrane helix</keyword>
<feature type="transmembrane region" description="Helical" evidence="1">
    <location>
        <begin position="65"/>
        <end position="87"/>
    </location>
</feature>
<protein>
    <submittedName>
        <fullName evidence="2">Uncharacterized protein</fullName>
    </submittedName>
</protein>